<dbReference type="GO" id="GO:0016020">
    <property type="term" value="C:membrane"/>
    <property type="evidence" value="ECO:0007669"/>
    <property type="project" value="UniProtKB-SubCell"/>
</dbReference>
<reference evidence="7 8" key="1">
    <citation type="submission" date="2020-06" db="EMBL/GenBank/DDBJ databases">
        <authorList>
            <person name="Li R."/>
            <person name="Bekaert M."/>
        </authorList>
    </citation>
    <scope>NUCLEOTIDE SEQUENCE [LARGE SCALE GENOMIC DNA]</scope>
    <source>
        <strain evidence="8">wild</strain>
    </source>
</reference>
<evidence type="ECO:0000313" key="8">
    <source>
        <dbReference type="Proteomes" id="UP000507470"/>
    </source>
</evidence>
<evidence type="ECO:0000259" key="6">
    <source>
        <dbReference type="Pfam" id="PF03151"/>
    </source>
</evidence>
<dbReference type="Proteomes" id="UP000507470">
    <property type="component" value="Unassembled WGS sequence"/>
</dbReference>
<evidence type="ECO:0000256" key="2">
    <source>
        <dbReference type="ARBA" id="ARBA00022692"/>
    </source>
</evidence>
<dbReference type="Pfam" id="PF03151">
    <property type="entry name" value="TPT"/>
    <property type="match status" value="1"/>
</dbReference>
<dbReference type="PANTHER" id="PTHR11132">
    <property type="entry name" value="SOLUTE CARRIER FAMILY 35"/>
    <property type="match status" value="1"/>
</dbReference>
<comment type="subcellular location">
    <subcellularLocation>
        <location evidence="1">Membrane</location>
        <topology evidence="1">Multi-pass membrane protein</topology>
    </subcellularLocation>
</comment>
<feature type="domain" description="Sugar phosphate transporter" evidence="6">
    <location>
        <begin position="38"/>
        <end position="334"/>
    </location>
</feature>
<name>A0A6J8CMZ9_MYTCO</name>
<dbReference type="InterPro" id="IPR050186">
    <property type="entry name" value="TPT_transporter"/>
</dbReference>
<evidence type="ECO:0000256" key="1">
    <source>
        <dbReference type="ARBA" id="ARBA00004141"/>
    </source>
</evidence>
<keyword evidence="4 5" id="KW-0472">Membrane</keyword>
<feature type="transmembrane region" description="Helical" evidence="5">
    <location>
        <begin position="35"/>
        <end position="56"/>
    </location>
</feature>
<evidence type="ECO:0000313" key="7">
    <source>
        <dbReference type="EMBL" id="CAC5396332.1"/>
    </source>
</evidence>
<accession>A0A6J8CMZ9</accession>
<dbReference type="EMBL" id="CACVKT020005608">
    <property type="protein sequence ID" value="CAC5396332.1"/>
    <property type="molecule type" value="Genomic_DNA"/>
</dbReference>
<sequence length="380" mass="42618">MGKKRRPPMRVLEDVVEPRAKIVKTSVCSCSFVKLAIKTLCLVIFYYTFSIGLTFYNQRFIHHFKIPLSLTMAHLVIKFILAGLCRCLLQVCTSKERVTLPWDINVKRIAPTGIASILDIALSNWSFEFITVSLYTMTKSTAVVFILGFSLCFRLEKPRWSLIFVVLFIAGGLFMFTFQSTQFDLEGFLMVFAASILSGLRWTLAQIVTQKHEIGLSNPLDLMFHIQPWMIVGLLPLSIAFEGELLSAKADFFRYSDVSLVLRNAGLVILGAVLAFFLEFSEFLLLANTSSLTLSIAGIFKEICTLYLAATVNGDKMTFLNGLGLVACLAGITLHVILKAVYRSKDTKELSHDLEMLIRNGEANVDSDDEIDVFNARTDR</sequence>
<keyword evidence="3 5" id="KW-1133">Transmembrane helix</keyword>
<evidence type="ECO:0000256" key="5">
    <source>
        <dbReference type="SAM" id="Phobius"/>
    </source>
</evidence>
<feature type="transmembrane region" description="Helical" evidence="5">
    <location>
        <begin position="220"/>
        <end position="241"/>
    </location>
</feature>
<organism evidence="7 8">
    <name type="scientific">Mytilus coruscus</name>
    <name type="common">Sea mussel</name>
    <dbReference type="NCBI Taxonomy" id="42192"/>
    <lineage>
        <taxon>Eukaryota</taxon>
        <taxon>Metazoa</taxon>
        <taxon>Spiralia</taxon>
        <taxon>Lophotrochozoa</taxon>
        <taxon>Mollusca</taxon>
        <taxon>Bivalvia</taxon>
        <taxon>Autobranchia</taxon>
        <taxon>Pteriomorphia</taxon>
        <taxon>Mytilida</taxon>
        <taxon>Mytiloidea</taxon>
        <taxon>Mytilidae</taxon>
        <taxon>Mytilinae</taxon>
        <taxon>Mytilus</taxon>
    </lineage>
</organism>
<keyword evidence="8" id="KW-1185">Reference proteome</keyword>
<keyword evidence="2 5" id="KW-0812">Transmembrane</keyword>
<dbReference type="AlphaFoldDB" id="A0A6J8CMZ9"/>
<proteinExistence type="predicted"/>
<feature type="transmembrane region" description="Helical" evidence="5">
    <location>
        <begin position="133"/>
        <end position="153"/>
    </location>
</feature>
<dbReference type="InterPro" id="IPR004853">
    <property type="entry name" value="Sugar_P_trans_dom"/>
</dbReference>
<feature type="transmembrane region" description="Helical" evidence="5">
    <location>
        <begin position="322"/>
        <end position="342"/>
    </location>
</feature>
<protein>
    <submittedName>
        <fullName evidence="7">SLC35C2</fullName>
    </submittedName>
</protein>
<feature type="transmembrane region" description="Helical" evidence="5">
    <location>
        <begin position="261"/>
        <end position="280"/>
    </location>
</feature>
<gene>
    <name evidence="7" type="ORF">MCOR_30905</name>
</gene>
<feature type="transmembrane region" description="Helical" evidence="5">
    <location>
        <begin position="160"/>
        <end position="181"/>
    </location>
</feature>
<dbReference type="OrthoDB" id="18894at2759"/>
<evidence type="ECO:0000256" key="3">
    <source>
        <dbReference type="ARBA" id="ARBA00022989"/>
    </source>
</evidence>
<dbReference type="CDD" id="cd21092">
    <property type="entry name" value="TPT_S35C2"/>
    <property type="match status" value="1"/>
</dbReference>
<evidence type="ECO:0000256" key="4">
    <source>
        <dbReference type="ARBA" id="ARBA00023136"/>
    </source>
</evidence>